<dbReference type="InParanoid" id="H9ZZ61"/>
<sequence length="38" mass="4410">MEIEGVEPSPTRNFQFYLRDSSVTFSVQEAYSLSLAYF</sequence>
<name>H9ZZ61_FERFK</name>
<accession>H9ZZ61</accession>
<keyword evidence="2" id="KW-1185">Reference proteome</keyword>
<dbReference type="EMBL" id="CP003423">
    <property type="protein sequence ID" value="AFH42018.1"/>
    <property type="molecule type" value="Genomic_DNA"/>
</dbReference>
<dbReference type="HOGENOM" id="CLU_3322793_0_0_2"/>
<reference evidence="2" key="1">
    <citation type="submission" date="2012-03" db="EMBL/GenBank/DDBJ databases">
        <title>Fervidicoccus fontis complete genome analysis confirms its distinct phylogenetic position and predicts its environmental function.</title>
        <authorList>
            <person name="Lebedinsky A.V."/>
            <person name="Mardanov A.V."/>
            <person name="Gumerov V.M."/>
            <person name="Beletsky A.V."/>
            <person name="Kublanov I.V."/>
            <person name="Perevalova A.A."/>
            <person name="Bonch-Osmolovskaya E.A."/>
            <person name="Ravin N.V."/>
            <person name="Skryabin K.G."/>
        </authorList>
    </citation>
    <scope>NUCLEOTIDE SEQUENCE [LARGE SCALE GENOMIC DNA]</scope>
    <source>
        <strain evidence="2">DSM 19380 / VKM B-2539 / Kam940</strain>
    </source>
</reference>
<proteinExistence type="predicted"/>
<dbReference type="Proteomes" id="UP000007391">
    <property type="component" value="Chromosome"/>
</dbReference>
<dbReference type="KEGG" id="ffo:FFONT_0022"/>
<gene>
    <name evidence="1" type="ordered locus">FFONT_0022</name>
</gene>
<dbReference type="AlphaFoldDB" id="H9ZZ61"/>
<protein>
    <submittedName>
        <fullName evidence="1">Uncharacterized protein</fullName>
    </submittedName>
</protein>
<organism evidence="1 2">
    <name type="scientific">Fervidicoccus fontis (strain DSM 19380 / JCM 18336 / VKM B-2539 / Kam940)</name>
    <dbReference type="NCBI Taxonomy" id="1163730"/>
    <lineage>
        <taxon>Archaea</taxon>
        <taxon>Thermoproteota</taxon>
        <taxon>Thermoprotei</taxon>
        <taxon>Fervidicoccales</taxon>
        <taxon>Fervidicoccaceae</taxon>
        <taxon>Fervidicoccus</taxon>
    </lineage>
</organism>
<evidence type="ECO:0000313" key="2">
    <source>
        <dbReference type="Proteomes" id="UP000007391"/>
    </source>
</evidence>
<reference evidence="1 2" key="2">
    <citation type="journal article" date="2014" name="Extremophiles">
        <title>Analysis of the complete genome of Fervidococcus fontis confirms the distinct phylogenetic position of the order Fervidicoccales and suggests its environmental function.</title>
        <authorList>
            <person name="Lebedinsky A.V."/>
            <person name="Mardanov A.V."/>
            <person name="Kublanov I.V."/>
            <person name="Gumerov V.M."/>
            <person name="Beletsky A.V."/>
            <person name="Perevalova A.A."/>
            <person name="Bidzhieva S.Kh."/>
            <person name="Bonch-Osmolovskaya E.A."/>
            <person name="Skryabin K.G."/>
            <person name="Ravin N.V."/>
        </authorList>
    </citation>
    <scope>NUCLEOTIDE SEQUENCE [LARGE SCALE GENOMIC DNA]</scope>
    <source>
        <strain evidence="2">DSM 19380 / VKM B-2539 / Kam940</strain>
    </source>
</reference>
<evidence type="ECO:0000313" key="1">
    <source>
        <dbReference type="EMBL" id="AFH42018.1"/>
    </source>
</evidence>